<evidence type="ECO:0000256" key="7">
    <source>
        <dbReference type="ARBA" id="ARBA00047615"/>
    </source>
</evidence>
<dbReference type="Gene3D" id="3.40.50.300">
    <property type="entry name" value="P-loop containing nucleotide triphosphate hydrolases"/>
    <property type="match status" value="1"/>
</dbReference>
<dbReference type="Pfam" id="PF02224">
    <property type="entry name" value="Cytidylate_kin"/>
    <property type="match status" value="1"/>
</dbReference>
<dbReference type="HAMAP" id="MF_00238">
    <property type="entry name" value="Cytidyl_kinase_type1"/>
    <property type="match status" value="1"/>
</dbReference>
<dbReference type="SUPFAM" id="SSF52540">
    <property type="entry name" value="P-loop containing nucleoside triphosphate hydrolases"/>
    <property type="match status" value="1"/>
</dbReference>
<feature type="binding site" evidence="9">
    <location>
        <begin position="15"/>
        <end position="23"/>
    </location>
    <ligand>
        <name>ATP</name>
        <dbReference type="ChEBI" id="CHEBI:30616"/>
    </ligand>
</feature>
<evidence type="ECO:0000256" key="5">
    <source>
        <dbReference type="ARBA" id="ARBA00022777"/>
    </source>
</evidence>
<keyword evidence="2 9" id="KW-0963">Cytoplasm</keyword>
<evidence type="ECO:0000256" key="9">
    <source>
        <dbReference type="HAMAP-Rule" id="MF_00238"/>
    </source>
</evidence>
<sequence>MAGMEAKGIRVAIDGPAAAGKSTVAKIVAEKSSFIYIDTGAMYRALTWKVLQNRISPEDSQSIVDLLAKTDIDLEQGKSGQRVRVDGDDVTEAIRTEQVTGSVSHIAKHPNVREQMVQRQRKLANKHDIVMDGRDIGTHVIPNAEVKVFLKASVEERARRRYDENMQKGLTTDFETLKNEIEERDRIDSNRETAPLVKADDAIALDTTDLTIDDVASSILEKVNQAIINEGGSG</sequence>
<keyword evidence="12" id="KW-1185">Reference proteome</keyword>
<comment type="caution">
    <text evidence="11">The sequence shown here is derived from an EMBL/GenBank/DDBJ whole genome shotgun (WGS) entry which is preliminary data.</text>
</comment>
<evidence type="ECO:0000313" key="12">
    <source>
        <dbReference type="Proteomes" id="UP001501459"/>
    </source>
</evidence>
<comment type="catalytic activity">
    <reaction evidence="8 9">
        <text>CMP + ATP = CDP + ADP</text>
        <dbReference type="Rhea" id="RHEA:11600"/>
        <dbReference type="ChEBI" id="CHEBI:30616"/>
        <dbReference type="ChEBI" id="CHEBI:58069"/>
        <dbReference type="ChEBI" id="CHEBI:60377"/>
        <dbReference type="ChEBI" id="CHEBI:456216"/>
        <dbReference type="EC" id="2.7.4.25"/>
    </reaction>
</comment>
<accession>A0ABP3J7F7</accession>
<dbReference type="InterPro" id="IPR011994">
    <property type="entry name" value="Cytidylate_kinase_dom"/>
</dbReference>
<evidence type="ECO:0000256" key="6">
    <source>
        <dbReference type="ARBA" id="ARBA00022840"/>
    </source>
</evidence>
<keyword evidence="5 9" id="KW-0418">Kinase</keyword>
<dbReference type="Proteomes" id="UP001501459">
    <property type="component" value="Unassembled WGS sequence"/>
</dbReference>
<dbReference type="CDD" id="cd02020">
    <property type="entry name" value="CMPK"/>
    <property type="match status" value="1"/>
</dbReference>
<comment type="catalytic activity">
    <reaction evidence="7 9">
        <text>dCMP + ATP = dCDP + ADP</text>
        <dbReference type="Rhea" id="RHEA:25094"/>
        <dbReference type="ChEBI" id="CHEBI:30616"/>
        <dbReference type="ChEBI" id="CHEBI:57566"/>
        <dbReference type="ChEBI" id="CHEBI:58593"/>
        <dbReference type="ChEBI" id="CHEBI:456216"/>
        <dbReference type="EC" id="2.7.4.25"/>
    </reaction>
</comment>
<evidence type="ECO:0000256" key="1">
    <source>
        <dbReference type="ARBA" id="ARBA00009427"/>
    </source>
</evidence>
<organism evidence="11 12">
    <name type="scientific">Lentibacillus halophilus</name>
    <dbReference type="NCBI Taxonomy" id="295065"/>
    <lineage>
        <taxon>Bacteria</taxon>
        <taxon>Bacillati</taxon>
        <taxon>Bacillota</taxon>
        <taxon>Bacilli</taxon>
        <taxon>Bacillales</taxon>
        <taxon>Bacillaceae</taxon>
        <taxon>Lentibacillus</taxon>
    </lineage>
</organism>
<name>A0ABP3J7F7_9BACI</name>
<proteinExistence type="inferred from homology"/>
<comment type="subcellular location">
    <subcellularLocation>
        <location evidence="9">Cytoplasm</location>
    </subcellularLocation>
</comment>
<dbReference type="InterPro" id="IPR027417">
    <property type="entry name" value="P-loop_NTPase"/>
</dbReference>
<dbReference type="PANTHER" id="PTHR21299:SF2">
    <property type="entry name" value="CYTIDYLATE KINASE"/>
    <property type="match status" value="1"/>
</dbReference>
<dbReference type="EC" id="2.7.4.25" evidence="9"/>
<evidence type="ECO:0000256" key="2">
    <source>
        <dbReference type="ARBA" id="ARBA00022490"/>
    </source>
</evidence>
<dbReference type="GO" id="GO:0016301">
    <property type="term" value="F:kinase activity"/>
    <property type="evidence" value="ECO:0007669"/>
    <property type="project" value="UniProtKB-KW"/>
</dbReference>
<evidence type="ECO:0000256" key="8">
    <source>
        <dbReference type="ARBA" id="ARBA00048478"/>
    </source>
</evidence>
<evidence type="ECO:0000256" key="4">
    <source>
        <dbReference type="ARBA" id="ARBA00022741"/>
    </source>
</evidence>
<gene>
    <name evidence="9 11" type="primary">cmk</name>
    <name evidence="11" type="ORF">GCM10008983_21890</name>
</gene>
<keyword evidence="4 9" id="KW-0547">Nucleotide-binding</keyword>
<evidence type="ECO:0000313" key="11">
    <source>
        <dbReference type="EMBL" id="GAA0444152.1"/>
    </source>
</evidence>
<comment type="similarity">
    <text evidence="1 9">Belongs to the cytidylate kinase family. Type 1 subfamily.</text>
</comment>
<dbReference type="NCBIfam" id="TIGR00017">
    <property type="entry name" value="cmk"/>
    <property type="match status" value="1"/>
</dbReference>
<dbReference type="PANTHER" id="PTHR21299">
    <property type="entry name" value="CYTIDYLATE KINASE/PANTOATE-BETA-ALANINE LIGASE"/>
    <property type="match status" value="1"/>
</dbReference>
<keyword evidence="6 9" id="KW-0067">ATP-binding</keyword>
<feature type="domain" description="Cytidylate kinase" evidence="10">
    <location>
        <begin position="11"/>
        <end position="225"/>
    </location>
</feature>
<reference evidence="12" key="1">
    <citation type="journal article" date="2019" name="Int. J. Syst. Evol. Microbiol.">
        <title>The Global Catalogue of Microorganisms (GCM) 10K type strain sequencing project: providing services to taxonomists for standard genome sequencing and annotation.</title>
        <authorList>
            <consortium name="The Broad Institute Genomics Platform"/>
            <consortium name="The Broad Institute Genome Sequencing Center for Infectious Disease"/>
            <person name="Wu L."/>
            <person name="Ma J."/>
        </authorList>
    </citation>
    <scope>NUCLEOTIDE SEQUENCE [LARGE SCALE GENOMIC DNA]</scope>
    <source>
        <strain evidence="12">JCM 12149</strain>
    </source>
</reference>
<evidence type="ECO:0000259" key="10">
    <source>
        <dbReference type="Pfam" id="PF02224"/>
    </source>
</evidence>
<keyword evidence="3 9" id="KW-0808">Transferase</keyword>
<protein>
    <recommendedName>
        <fullName evidence="9">Cytidylate kinase</fullName>
        <shortName evidence="9">CK</shortName>
        <ecNumber evidence="9">2.7.4.25</ecNumber>
    </recommendedName>
    <alternativeName>
        <fullName evidence="9">Cytidine monophosphate kinase</fullName>
        <shortName evidence="9">CMP kinase</shortName>
    </alternativeName>
</protein>
<dbReference type="EMBL" id="BAAADM010000054">
    <property type="protein sequence ID" value="GAA0444152.1"/>
    <property type="molecule type" value="Genomic_DNA"/>
</dbReference>
<dbReference type="InterPro" id="IPR003136">
    <property type="entry name" value="Cytidylate_kin"/>
</dbReference>
<evidence type="ECO:0000256" key="3">
    <source>
        <dbReference type="ARBA" id="ARBA00022679"/>
    </source>
</evidence>